<comment type="pathway">
    <text evidence="8">Amino-acid biosynthesis; L-arginine biosynthesis; N(2)-acetyl-L-ornithine from L-glutamate: step 1/4.</text>
</comment>
<dbReference type="GO" id="GO:0005737">
    <property type="term" value="C:cytoplasm"/>
    <property type="evidence" value="ECO:0007669"/>
    <property type="project" value="UniProtKB-SubCell"/>
</dbReference>
<evidence type="ECO:0000256" key="3">
    <source>
        <dbReference type="ARBA" id="ARBA00022571"/>
    </source>
</evidence>
<keyword evidence="8" id="KW-0963">Cytoplasm</keyword>
<dbReference type="FunFam" id="3.60.70.12:FF:000001">
    <property type="entry name" value="Arginine biosynthesis bifunctional protein ArgJ, chloroplastic"/>
    <property type="match status" value="1"/>
</dbReference>
<evidence type="ECO:0000256" key="8">
    <source>
        <dbReference type="HAMAP-Rule" id="MF_01106"/>
    </source>
</evidence>
<dbReference type="GO" id="GO:0004042">
    <property type="term" value="F:L-glutamate N-acetyltransferase activity"/>
    <property type="evidence" value="ECO:0007669"/>
    <property type="project" value="UniProtKB-UniRule"/>
</dbReference>
<dbReference type="InterPro" id="IPR002813">
    <property type="entry name" value="Arg_biosynth_ArgJ"/>
</dbReference>
<proteinExistence type="inferred from homology"/>
<comment type="function">
    <text evidence="8">Catalyzes two activities which are involved in the cyclic version of arginine biosynthesis: the synthesis of N-acetylglutamate from glutamate and acetyl-CoA as the acetyl donor, and of ornithine by transacetylation between N(2)-acetylornithine and glutamate.</text>
</comment>
<feature type="binding site" evidence="8">
    <location>
        <position position="271"/>
    </location>
    <ligand>
        <name>substrate</name>
    </ligand>
</feature>
<evidence type="ECO:0000313" key="10">
    <source>
        <dbReference type="Proteomes" id="UP000006048"/>
    </source>
</evidence>
<dbReference type="PATRIC" id="fig|869212.3.peg.2000"/>
<comment type="subcellular location">
    <subcellularLocation>
        <location evidence="8">Cytoplasm</location>
    </subcellularLocation>
</comment>
<dbReference type="NCBIfam" id="TIGR00120">
    <property type="entry name" value="ArgJ"/>
    <property type="match status" value="1"/>
</dbReference>
<dbReference type="PANTHER" id="PTHR23100">
    <property type="entry name" value="ARGININE BIOSYNTHESIS BIFUNCTIONAL PROTEIN ARGJ"/>
    <property type="match status" value="1"/>
</dbReference>
<dbReference type="HOGENOM" id="CLU_027172_1_0_12"/>
<comment type="similarity">
    <text evidence="1 8">Belongs to the ArgJ family.</text>
</comment>
<dbReference type="Gene3D" id="3.60.70.12">
    <property type="entry name" value="L-amino peptidase D-ALA esterase/amidase"/>
    <property type="match status" value="1"/>
</dbReference>
<comment type="catalytic activity">
    <reaction evidence="8">
        <text>N(2)-acetyl-L-ornithine + L-glutamate = N-acetyl-L-glutamate + L-ornithine</text>
        <dbReference type="Rhea" id="RHEA:15349"/>
        <dbReference type="ChEBI" id="CHEBI:29985"/>
        <dbReference type="ChEBI" id="CHEBI:44337"/>
        <dbReference type="ChEBI" id="CHEBI:46911"/>
        <dbReference type="ChEBI" id="CHEBI:57805"/>
        <dbReference type="EC" id="2.3.1.35"/>
    </reaction>
</comment>
<keyword evidence="10" id="KW-1185">Reference proteome</keyword>
<sequence length="394" mass="42293">MTVNNTISESFKSKPLAAIPRGYKTFITNAGIKDSSLDLGVVVSDVPANAAAVFTRNQIKGNPVQVGIRHIKAGKVSAVVVNSKNSNVATGKQGYDDCVKICKSVADQLGVPVTQVFPSSTGVIGRRLPAQKVIEALGNLQNNLSENADFEGFAKAIMTTDTFPKFVCRRVGKATIVGVAKGSGMIEPNMATMLSYIFTDAAVPAAELKRLLKATVEPTYNSLSVDTDTSTSDTLLAMANGLAGKVSASAFAKAFHEVALELTRMLARDGEGATKLFTVTVKDCLNEKQAKAIGKSIINSPLVKTAIYKGDPNWGRIFMAIGKTPGVKVVPEKIRIRWGGKAYTNEQLAQLSDYLNKNEELKLEISLGTGKKAWTVYGCNYTEEYVKINAYYTT</sequence>
<keyword evidence="7 8" id="KW-0012">Acyltransferase</keyword>
<feature type="binding site" evidence="8">
    <location>
        <position position="159"/>
    </location>
    <ligand>
        <name>substrate</name>
    </ligand>
</feature>
<dbReference type="EC" id="2.3.1.1" evidence="8"/>
<dbReference type="Proteomes" id="UP000006048">
    <property type="component" value="Chromosome"/>
</dbReference>
<dbReference type="EC" id="2.3.1.35" evidence="8"/>
<evidence type="ECO:0000256" key="5">
    <source>
        <dbReference type="ARBA" id="ARBA00022679"/>
    </source>
</evidence>
<protein>
    <recommendedName>
        <fullName evidence="8">Arginine biosynthesis bifunctional protein ArgJ</fullName>
    </recommendedName>
    <domain>
        <recommendedName>
            <fullName evidence="8">Glutamate N-acetyltransferase</fullName>
            <ecNumber evidence="8">2.3.1.35</ecNumber>
        </recommendedName>
        <alternativeName>
            <fullName evidence="8">Ornithine acetyltransferase</fullName>
            <shortName evidence="8">OATase</shortName>
        </alternativeName>
        <alternativeName>
            <fullName evidence="8">Ornithine transacetylase</fullName>
        </alternativeName>
    </domain>
    <domain>
        <recommendedName>
            <fullName evidence="8">Amino-acid acetyltransferase</fullName>
            <ecNumber evidence="8">2.3.1.1</ecNumber>
        </recommendedName>
        <alternativeName>
            <fullName evidence="8">N-acetylglutamate synthase</fullName>
            <shortName evidence="8">AGSase</shortName>
        </alternativeName>
    </domain>
    <component>
        <recommendedName>
            <fullName evidence="8">Arginine biosynthesis bifunctional protein ArgJ alpha chain</fullName>
        </recommendedName>
    </component>
    <component>
        <recommendedName>
            <fullName evidence="8">Arginine biosynthesis bifunctional protein ArgJ beta chain</fullName>
        </recommendedName>
    </component>
</protein>
<accession>I4B5T6</accession>
<dbReference type="HAMAP" id="MF_01106">
    <property type="entry name" value="ArgJ"/>
    <property type="match status" value="1"/>
</dbReference>
<dbReference type="GO" id="GO:0006592">
    <property type="term" value="P:ornithine biosynthetic process"/>
    <property type="evidence" value="ECO:0007669"/>
    <property type="project" value="TreeGrafter"/>
</dbReference>
<dbReference type="InterPro" id="IPR042195">
    <property type="entry name" value="ArgJ_beta_C"/>
</dbReference>
<keyword evidence="6 8" id="KW-0068">Autocatalytic cleavage</keyword>
<keyword evidence="3 8" id="KW-0055">Arginine biosynthesis</keyword>
<feature type="site" description="Involved in the stabilization of negative charge on the oxyanion by the formation of the oxyanion hole" evidence="8">
    <location>
        <position position="121"/>
    </location>
</feature>
<dbReference type="NCBIfam" id="NF003802">
    <property type="entry name" value="PRK05388.1"/>
    <property type="match status" value="1"/>
</dbReference>
<dbReference type="Pfam" id="PF01960">
    <property type="entry name" value="ArgJ"/>
    <property type="match status" value="1"/>
</dbReference>
<feature type="binding site" evidence="8">
    <location>
        <position position="192"/>
    </location>
    <ligand>
        <name>substrate</name>
    </ligand>
</feature>
<dbReference type="OrthoDB" id="9804242at2"/>
<dbReference type="PANTHER" id="PTHR23100:SF0">
    <property type="entry name" value="ARGININE BIOSYNTHESIS BIFUNCTIONAL PROTEIN ARGJ, MITOCHONDRIAL"/>
    <property type="match status" value="1"/>
</dbReference>
<comment type="catalytic activity">
    <reaction evidence="8">
        <text>L-glutamate + acetyl-CoA = N-acetyl-L-glutamate + CoA + H(+)</text>
        <dbReference type="Rhea" id="RHEA:24292"/>
        <dbReference type="ChEBI" id="CHEBI:15378"/>
        <dbReference type="ChEBI" id="CHEBI:29985"/>
        <dbReference type="ChEBI" id="CHEBI:44337"/>
        <dbReference type="ChEBI" id="CHEBI:57287"/>
        <dbReference type="ChEBI" id="CHEBI:57288"/>
        <dbReference type="EC" id="2.3.1.1"/>
    </reaction>
</comment>
<dbReference type="KEGG" id="tpx:Turpa_1996"/>
<feature type="binding site" evidence="8">
    <location>
        <position position="394"/>
    </location>
    <ligand>
        <name>substrate</name>
    </ligand>
</feature>
<feature type="binding site" evidence="8">
    <location>
        <position position="389"/>
    </location>
    <ligand>
        <name>substrate</name>
    </ligand>
</feature>
<feature type="chain" id="PRO_5023297455" description="Arginine biosynthesis bifunctional protein ArgJ beta chain" evidence="8">
    <location>
        <begin position="192"/>
        <end position="394"/>
    </location>
</feature>
<dbReference type="CDD" id="cd02152">
    <property type="entry name" value="OAT"/>
    <property type="match status" value="1"/>
</dbReference>
<dbReference type="GO" id="GO:0006526">
    <property type="term" value="P:L-arginine biosynthetic process"/>
    <property type="evidence" value="ECO:0007669"/>
    <property type="project" value="UniProtKB-UniRule"/>
</dbReference>
<dbReference type="Gene3D" id="3.10.20.340">
    <property type="entry name" value="ArgJ beta chain, C-terminal domain"/>
    <property type="match status" value="1"/>
</dbReference>
<dbReference type="STRING" id="869212.Turpa_1996"/>
<keyword evidence="8" id="KW-0511">Multifunctional enzyme</keyword>
<evidence type="ECO:0000256" key="7">
    <source>
        <dbReference type="ARBA" id="ARBA00023315"/>
    </source>
</evidence>
<name>I4B5T6_TURPD</name>
<comment type="subunit">
    <text evidence="2 8">Heterotetramer of two alpha and two beta chains.</text>
</comment>
<reference evidence="9 10" key="1">
    <citation type="submission" date="2012-06" db="EMBL/GenBank/DDBJ databases">
        <title>The complete chromosome of genome of Turneriella parva DSM 21527.</title>
        <authorList>
            <consortium name="US DOE Joint Genome Institute (JGI-PGF)"/>
            <person name="Lucas S."/>
            <person name="Han J."/>
            <person name="Lapidus A."/>
            <person name="Bruce D."/>
            <person name="Goodwin L."/>
            <person name="Pitluck S."/>
            <person name="Peters L."/>
            <person name="Kyrpides N."/>
            <person name="Mavromatis K."/>
            <person name="Ivanova N."/>
            <person name="Mikhailova N."/>
            <person name="Chertkov O."/>
            <person name="Detter J.C."/>
            <person name="Tapia R."/>
            <person name="Han C."/>
            <person name="Land M."/>
            <person name="Hauser L."/>
            <person name="Markowitz V."/>
            <person name="Cheng J.-F."/>
            <person name="Hugenholtz P."/>
            <person name="Woyke T."/>
            <person name="Wu D."/>
            <person name="Gronow S."/>
            <person name="Wellnitz S."/>
            <person name="Brambilla E."/>
            <person name="Klenk H.-P."/>
            <person name="Eisen J.A."/>
        </authorList>
    </citation>
    <scope>NUCLEOTIDE SEQUENCE [LARGE SCALE GENOMIC DNA]</scope>
    <source>
        <strain evidence="10">ATCC BAA-1111 / DSM 21527 / NCTC 11395 / H</strain>
    </source>
</reference>
<feature type="site" description="Involved in the stabilization of negative charge on the oxyanion by the formation of the oxyanion hole" evidence="8">
    <location>
        <position position="122"/>
    </location>
</feature>
<dbReference type="AlphaFoldDB" id="I4B5T6"/>
<gene>
    <name evidence="8" type="primary">argJ</name>
    <name evidence="9" type="ordered locus">Turpa_1996</name>
</gene>
<evidence type="ECO:0000256" key="6">
    <source>
        <dbReference type="ARBA" id="ARBA00022813"/>
    </source>
</evidence>
<feature type="chain" id="PRO_5023297456" description="Arginine biosynthesis bifunctional protein ArgJ alpha chain" evidence="8">
    <location>
        <begin position="1"/>
        <end position="191"/>
    </location>
</feature>
<dbReference type="UniPathway" id="UPA00068">
    <property type="reaction ID" value="UER00106"/>
</dbReference>
<evidence type="ECO:0000256" key="1">
    <source>
        <dbReference type="ARBA" id="ARBA00006774"/>
    </source>
</evidence>
<dbReference type="EMBL" id="CP002959">
    <property type="protein sequence ID" value="AFM12643.1"/>
    <property type="molecule type" value="Genomic_DNA"/>
</dbReference>
<organism evidence="9 10">
    <name type="scientific">Turneriella parva (strain ATCC BAA-1111 / DSM 21527 / NCTC 11395 / H)</name>
    <name type="common">Leptospira parva</name>
    <dbReference type="NCBI Taxonomy" id="869212"/>
    <lineage>
        <taxon>Bacteria</taxon>
        <taxon>Pseudomonadati</taxon>
        <taxon>Spirochaetota</taxon>
        <taxon>Spirochaetia</taxon>
        <taxon>Leptospirales</taxon>
        <taxon>Leptospiraceae</taxon>
        <taxon>Turneriella</taxon>
    </lineage>
</organism>
<keyword evidence="5 8" id="KW-0808">Transferase</keyword>
<dbReference type="GO" id="GO:0004358">
    <property type="term" value="F:L-glutamate N-acetyltransferase activity, acting on acetyl-L-ornithine as donor"/>
    <property type="evidence" value="ECO:0007669"/>
    <property type="project" value="UniProtKB-UniRule"/>
</dbReference>
<evidence type="ECO:0000313" key="9">
    <source>
        <dbReference type="EMBL" id="AFM12643.1"/>
    </source>
</evidence>
<dbReference type="RefSeq" id="WP_014803150.1">
    <property type="nucleotide sequence ID" value="NC_018020.1"/>
</dbReference>
<feature type="binding site" evidence="8">
    <location>
        <position position="181"/>
    </location>
    <ligand>
        <name>substrate</name>
    </ligand>
</feature>
<evidence type="ECO:0000256" key="4">
    <source>
        <dbReference type="ARBA" id="ARBA00022605"/>
    </source>
</evidence>
<feature type="site" description="Cleavage; by autolysis" evidence="8">
    <location>
        <begin position="191"/>
        <end position="192"/>
    </location>
</feature>
<comment type="pathway">
    <text evidence="8">Amino-acid biosynthesis; L-arginine biosynthesis; L-ornithine and N-acetyl-L-glutamate from L-glutamate and N(2)-acetyl-L-ornithine (cyclic): step 1/1.</text>
</comment>
<keyword evidence="4 8" id="KW-0028">Amino-acid biosynthesis</keyword>
<dbReference type="InterPro" id="IPR016117">
    <property type="entry name" value="ArgJ-like_dom_sf"/>
</dbReference>
<dbReference type="SUPFAM" id="SSF56266">
    <property type="entry name" value="DmpA/ArgJ-like"/>
    <property type="match status" value="1"/>
</dbReference>
<feature type="active site" description="Nucleophile" evidence="8">
    <location>
        <position position="192"/>
    </location>
</feature>
<evidence type="ECO:0000256" key="2">
    <source>
        <dbReference type="ARBA" id="ARBA00011475"/>
    </source>
</evidence>